<protein>
    <recommendedName>
        <fullName evidence="13">ABC transporter domain-containing protein</fullName>
    </recommendedName>
</protein>
<evidence type="ECO:0000256" key="7">
    <source>
        <dbReference type="ARBA" id="ARBA00023136"/>
    </source>
</evidence>
<keyword evidence="5" id="KW-0067">ATP-binding</keyword>
<feature type="domain" description="ABC transporter" evidence="9">
    <location>
        <begin position="17"/>
        <end position="252"/>
    </location>
</feature>
<name>A0A376AHF8_9HYPH</name>
<sequence>MSEPSRHEVADFSGPVVGLKDVSLSYGKTQALTNITLDLPSGRLIGLMGPDGVGKSSLLSLLAGARAVQAGTVQVLGGDMADSGHRARTCPRIAYMPQGLGKNLYPTLSVFENLDFFARLFGHGRKERQRRIAELLKSTGLAPFANRPAGKLSGGMKQKLGLCCALIHDPDLLILDEPTSGVDPLSRRQFWELIDRIREGRPGMTVVVATAYMEEAARFDWLVAMDDGKVLATGTPKDLLERTGAPNLDKAFIALLPEERRRDHGELSIPPRNPELDGEIAIEASHLSMRFGDFTAVNDVSFRIERGEIFGFLGSNGCGKTTTMKMLTGLLTASEGTAQLFGHAVDGSDLAVRRRIGYMSQAFSLYGELTVRQNLDLHARLFDLPKERIAPRVAEMAQRFDLIDVMDAMPDALPLGIRQRLSLAVAMVHAPEILILDEPTSGVDPIARDDFWQILGELSRKDGVTIFVSTHFMNEAERCDRISLMHAGTVLVSDTPDGIVKKRGAASLEEAFIAYLEDAIAGNTEFAAEAAPQTVEVPEPAAVAKAAPQQSLLSRFFDFRRMMSYSRREALELQRDPIRGTLATIGSVILMFVIGYGINLDIEKLSFAVLDYDRTTISDDYVAQLSGSRYFVEHPPLKDYDDLDKRMRSGEISLAIEIPPNFGRDALRGDAVEIGAWIDGAMPTRAETVSGYVQGMHAHWITEKIREAYGEEATKGNYTLETRYRYNPDVKSLVAMVPAVIPLLLLLIPAILGALSVVREKELGSIINFYVTPTTRLEFLIGKQLPYVVLAMMNFVLLTAFAILIFKVPFTGSFVTFAVAALFYVVSTTALGMLVSTFVSSQIAALFGTALLTLIPAVQYAGIIDPVSSLKGAGAFIGSIYPTTHFVTIARGTFSKALGFADLQQQLIYLLIAIPILLGLTAVLLKKQAR</sequence>
<evidence type="ECO:0000256" key="3">
    <source>
        <dbReference type="ARBA" id="ARBA00022692"/>
    </source>
</evidence>
<feature type="domain" description="ABC transmembrane type-2" evidence="10">
    <location>
        <begin position="690"/>
        <end position="928"/>
    </location>
</feature>
<dbReference type="InterPro" id="IPR013525">
    <property type="entry name" value="ABC2_TM"/>
</dbReference>
<dbReference type="Gene3D" id="3.40.1710.10">
    <property type="entry name" value="abc type-2 transporter like domain"/>
    <property type="match status" value="1"/>
</dbReference>
<dbReference type="Gene3D" id="3.40.50.300">
    <property type="entry name" value="P-loop containing nucleotide triphosphate hydrolases"/>
    <property type="match status" value="2"/>
</dbReference>
<dbReference type="InterPro" id="IPR047817">
    <property type="entry name" value="ABC2_TM_bact-type"/>
</dbReference>
<dbReference type="PANTHER" id="PTHR43038:SF4">
    <property type="entry name" value="RIBOSOME-ASSOCIATED ATPASE"/>
    <property type="match status" value="1"/>
</dbReference>
<feature type="transmembrane region" description="Helical" evidence="8">
    <location>
        <begin position="578"/>
        <end position="598"/>
    </location>
</feature>
<dbReference type="GO" id="GO:0016887">
    <property type="term" value="F:ATP hydrolysis activity"/>
    <property type="evidence" value="ECO:0007669"/>
    <property type="project" value="InterPro"/>
</dbReference>
<evidence type="ECO:0000256" key="4">
    <source>
        <dbReference type="ARBA" id="ARBA00022741"/>
    </source>
</evidence>
<dbReference type="GO" id="GO:0140359">
    <property type="term" value="F:ABC-type transporter activity"/>
    <property type="evidence" value="ECO:0007669"/>
    <property type="project" value="InterPro"/>
</dbReference>
<feature type="transmembrane region" description="Helical" evidence="8">
    <location>
        <begin position="785"/>
        <end position="806"/>
    </location>
</feature>
<dbReference type="NCBIfam" id="NF033858">
    <property type="entry name" value="ABC2_perm_RbbA"/>
    <property type="match status" value="1"/>
</dbReference>
<dbReference type="CDD" id="cd03230">
    <property type="entry name" value="ABC_DR_subfamily_A"/>
    <property type="match status" value="2"/>
</dbReference>
<dbReference type="InterPro" id="IPR027417">
    <property type="entry name" value="P-loop_NTPase"/>
</dbReference>
<evidence type="ECO:0000259" key="9">
    <source>
        <dbReference type="PROSITE" id="PS50893"/>
    </source>
</evidence>
<dbReference type="PROSITE" id="PS00211">
    <property type="entry name" value="ABC_TRANSPORTER_1"/>
    <property type="match status" value="1"/>
</dbReference>
<dbReference type="PROSITE" id="PS50893">
    <property type="entry name" value="ABC_TRANSPORTER_2"/>
    <property type="match status" value="2"/>
</dbReference>
<feature type="transmembrane region" description="Helical" evidence="8">
    <location>
        <begin position="813"/>
        <end position="835"/>
    </location>
</feature>
<dbReference type="Proteomes" id="UP000254764">
    <property type="component" value="Unassembled WGS sequence"/>
</dbReference>
<dbReference type="Pfam" id="PF00005">
    <property type="entry name" value="ABC_tran"/>
    <property type="match status" value="2"/>
</dbReference>
<dbReference type="STRING" id="1336235.GCA_000518785_04106"/>
<dbReference type="GO" id="GO:0005524">
    <property type="term" value="F:ATP binding"/>
    <property type="evidence" value="ECO:0007669"/>
    <property type="project" value="UniProtKB-KW"/>
</dbReference>
<evidence type="ECO:0000313" key="11">
    <source>
        <dbReference type="EMBL" id="SSC67262.1"/>
    </source>
</evidence>
<comment type="subcellular location">
    <subcellularLocation>
        <location evidence="1">Membrane</location>
        <topology evidence="1">Multi-pass membrane protein</topology>
    </subcellularLocation>
</comment>
<evidence type="ECO:0000256" key="2">
    <source>
        <dbReference type="ARBA" id="ARBA00005417"/>
    </source>
</evidence>
<dbReference type="SMART" id="SM00382">
    <property type="entry name" value="AAA"/>
    <property type="match status" value="2"/>
</dbReference>
<accession>A0A376AHF8</accession>
<dbReference type="Pfam" id="PF12698">
    <property type="entry name" value="ABC2_membrane_3"/>
    <property type="match status" value="1"/>
</dbReference>
<keyword evidence="4" id="KW-0547">Nucleotide-binding</keyword>
<dbReference type="RefSeq" id="WP_235842178.1">
    <property type="nucleotide sequence ID" value="NZ_UEYP01000003.1"/>
</dbReference>
<gene>
    <name evidence="11" type="ORF">RHIZ70_2970</name>
</gene>
<keyword evidence="12" id="KW-1185">Reference proteome</keyword>
<feature type="transmembrane region" description="Helical" evidence="8">
    <location>
        <begin position="906"/>
        <end position="925"/>
    </location>
</feature>
<dbReference type="GO" id="GO:0016020">
    <property type="term" value="C:membrane"/>
    <property type="evidence" value="ECO:0007669"/>
    <property type="project" value="UniProtKB-SubCell"/>
</dbReference>
<dbReference type="SUPFAM" id="SSF52540">
    <property type="entry name" value="P-loop containing nucleoside triphosphate hydrolases"/>
    <property type="match status" value="2"/>
</dbReference>
<evidence type="ECO:0000256" key="6">
    <source>
        <dbReference type="ARBA" id="ARBA00022989"/>
    </source>
</evidence>
<feature type="transmembrane region" description="Helical" evidence="8">
    <location>
        <begin position="841"/>
        <end position="861"/>
    </location>
</feature>
<dbReference type="PANTHER" id="PTHR43038">
    <property type="entry name" value="ATP-BINDING CASSETTE, SUB-FAMILY H, MEMBER 1"/>
    <property type="match status" value="1"/>
</dbReference>
<dbReference type="PROSITE" id="PS51012">
    <property type="entry name" value="ABC_TM2"/>
    <property type="match status" value="1"/>
</dbReference>
<dbReference type="AlphaFoldDB" id="A0A376AHF8"/>
<feature type="domain" description="ABC transporter" evidence="9">
    <location>
        <begin position="282"/>
        <end position="512"/>
    </location>
</feature>
<dbReference type="EMBL" id="UEYP01000003">
    <property type="protein sequence ID" value="SSC67262.1"/>
    <property type="molecule type" value="Genomic_DNA"/>
</dbReference>
<dbReference type="InterPro" id="IPR017871">
    <property type="entry name" value="ABC_transporter-like_CS"/>
</dbReference>
<proteinExistence type="inferred from homology"/>
<feature type="transmembrane region" description="Helical" evidence="8">
    <location>
        <begin position="873"/>
        <end position="894"/>
    </location>
</feature>
<evidence type="ECO:0000313" key="12">
    <source>
        <dbReference type="Proteomes" id="UP000254764"/>
    </source>
</evidence>
<keyword evidence="6 8" id="KW-1133">Transmembrane helix</keyword>
<keyword evidence="3 8" id="KW-0812">Transmembrane</keyword>
<reference evidence="12" key="1">
    <citation type="submission" date="2018-07" db="EMBL/GenBank/DDBJ databases">
        <authorList>
            <person name="Peiro R."/>
            <person name="Begona"/>
            <person name="Cbmso G."/>
            <person name="Lopez M."/>
            <person name="Gonzalez S."/>
        </authorList>
    </citation>
    <scope>NUCLEOTIDE SEQUENCE [LARGE SCALE GENOMIC DNA]</scope>
</reference>
<dbReference type="InterPro" id="IPR047651">
    <property type="entry name" value="ABC2_perm_RbbA"/>
</dbReference>
<evidence type="ECO:0000259" key="10">
    <source>
        <dbReference type="PROSITE" id="PS51012"/>
    </source>
</evidence>
<dbReference type="InterPro" id="IPR003439">
    <property type="entry name" value="ABC_transporter-like_ATP-bd"/>
</dbReference>
<evidence type="ECO:0000256" key="5">
    <source>
        <dbReference type="ARBA" id="ARBA00022840"/>
    </source>
</evidence>
<evidence type="ECO:0008006" key="13">
    <source>
        <dbReference type="Google" id="ProtNLM"/>
    </source>
</evidence>
<evidence type="ECO:0000256" key="8">
    <source>
        <dbReference type="SAM" id="Phobius"/>
    </source>
</evidence>
<keyword evidence="7 8" id="KW-0472">Membrane</keyword>
<comment type="similarity">
    <text evidence="2">Belongs to the ABC transporter superfamily.</text>
</comment>
<organism evidence="11 12">
    <name type="scientific">Ciceribacter selenitireducens ATCC BAA-1503</name>
    <dbReference type="NCBI Taxonomy" id="1336235"/>
    <lineage>
        <taxon>Bacteria</taxon>
        <taxon>Pseudomonadati</taxon>
        <taxon>Pseudomonadota</taxon>
        <taxon>Alphaproteobacteria</taxon>
        <taxon>Hyphomicrobiales</taxon>
        <taxon>Rhizobiaceae</taxon>
        <taxon>Ciceribacter</taxon>
    </lineage>
</organism>
<dbReference type="InterPro" id="IPR003593">
    <property type="entry name" value="AAA+_ATPase"/>
</dbReference>
<feature type="transmembrane region" description="Helical" evidence="8">
    <location>
        <begin position="733"/>
        <end position="755"/>
    </location>
</feature>
<evidence type="ECO:0000256" key="1">
    <source>
        <dbReference type="ARBA" id="ARBA00004141"/>
    </source>
</evidence>